<evidence type="ECO:0000256" key="1">
    <source>
        <dbReference type="SAM" id="MobiDB-lite"/>
    </source>
</evidence>
<dbReference type="Pfam" id="PF20006">
    <property type="entry name" value="fvmYukDl_N"/>
    <property type="match status" value="1"/>
</dbReference>
<dbReference type="KEGG" id="saqu:EJC51_08940"/>
<keyword evidence="6" id="KW-1185">Reference proteome</keyword>
<dbReference type="Pfam" id="PF19955">
    <property type="entry name" value="EAD1"/>
    <property type="match status" value="1"/>
</dbReference>
<feature type="domain" description="YukD-like N-terminal" evidence="4">
    <location>
        <begin position="115"/>
        <end position="202"/>
    </location>
</feature>
<dbReference type="CDD" id="cd00195">
    <property type="entry name" value="UBCc_UEV"/>
    <property type="match status" value="1"/>
</dbReference>
<dbReference type="Gene3D" id="3.10.110.10">
    <property type="entry name" value="Ubiquitin Conjugating Enzyme"/>
    <property type="match status" value="1"/>
</dbReference>
<dbReference type="AlphaFoldDB" id="A0A3Q9BTT1"/>
<organism evidence="5 6">
    <name type="scientific">Streptomyces aquilus</name>
    <dbReference type="NCBI Taxonomy" id="2548456"/>
    <lineage>
        <taxon>Bacteria</taxon>
        <taxon>Bacillati</taxon>
        <taxon>Actinomycetota</taxon>
        <taxon>Actinomycetes</taxon>
        <taxon>Kitasatosporales</taxon>
        <taxon>Streptomycetaceae</taxon>
        <taxon>Streptomyces</taxon>
    </lineage>
</organism>
<feature type="compositionally biased region" description="Pro residues" evidence="1">
    <location>
        <begin position="99"/>
        <end position="114"/>
    </location>
</feature>
<name>A0A3Q9BTT1_9ACTN</name>
<reference evidence="5 6" key="1">
    <citation type="submission" date="2018-12" db="EMBL/GenBank/DDBJ databases">
        <authorList>
            <person name="Li K."/>
        </authorList>
    </citation>
    <scope>NUCLEOTIDE SEQUENCE [LARGE SCALE GENOMIC DNA]</scope>
    <source>
        <strain evidence="6">CR22</strain>
    </source>
</reference>
<dbReference type="InterPro" id="IPR016135">
    <property type="entry name" value="UBQ-conjugating_enzyme/RWD"/>
</dbReference>
<dbReference type="InterPro" id="IPR045487">
    <property type="entry name" value="fvmYukD-like_N"/>
</dbReference>
<feature type="domain" description="Effector-associated" evidence="3">
    <location>
        <begin position="3"/>
        <end position="82"/>
    </location>
</feature>
<sequence length="488" mass="54055">MRDELYNELERVINPQEGEIILRSIGFREARLPSTELAPRFYWSEVRRLIDAGVLVDGEALLARAAHNEYPGNPVFRASVEALEPVTEPPQPHRVESHSPPPSGPTPTAAPPTEPDTYPTLVFVCSTHHAAFIEEVRRLDPRAELFFVSQGEEAQVGQIAMSLTRELAPSQMDDVRGELIAAGAPADLEILQEVYDHRPYLLEALRVNGPDQQPYDLAGVPSITPVRDIAAAVLAHYEGRMGRRPRTVVDHQQPDGSFRRLDPAQSLHDAGVREGDTLNVYPEATAGHAELRMQAIIRVREEMHRYADQHEDFEIVDTDDPEFPTDYEIRFKGPGLRLPEQQSASALPRPEVQDKHNLLILLGPDFPLVAPAVFWLSPIFHPNIKGPDPQYPEAEGAVCLGVLAHSWRPALDFGQLCQMLVDMAGYRNYEISDSFNPIAAFWAQTEDGVAMIEAIGGKPPVPVPPPDDGVLRVGALRIRRTDGTADGT</sequence>
<dbReference type="EMBL" id="CP034463">
    <property type="protein sequence ID" value="AZP16227.1"/>
    <property type="molecule type" value="Genomic_DNA"/>
</dbReference>
<protein>
    <submittedName>
        <fullName evidence="5">Uncharacterized protein</fullName>
    </submittedName>
</protein>
<dbReference type="Proteomes" id="UP000280197">
    <property type="component" value="Chromosome"/>
</dbReference>
<dbReference type="Pfam" id="PF00179">
    <property type="entry name" value="UQ_con"/>
    <property type="match status" value="1"/>
</dbReference>
<evidence type="ECO:0000259" key="2">
    <source>
        <dbReference type="Pfam" id="PF00179"/>
    </source>
</evidence>
<evidence type="ECO:0000313" key="6">
    <source>
        <dbReference type="Proteomes" id="UP000280197"/>
    </source>
</evidence>
<dbReference type="InterPro" id="IPR000608">
    <property type="entry name" value="UBC"/>
</dbReference>
<dbReference type="RefSeq" id="WP_126270577.1">
    <property type="nucleotide sequence ID" value="NZ_CP034463.1"/>
</dbReference>
<dbReference type="SUPFAM" id="SSF54495">
    <property type="entry name" value="UBC-like"/>
    <property type="match status" value="1"/>
</dbReference>
<accession>A0A3Q9BTT1</accession>
<dbReference type="InterPro" id="IPR045430">
    <property type="entry name" value="EAD1"/>
</dbReference>
<gene>
    <name evidence="5" type="ORF">EJC51_08940</name>
</gene>
<evidence type="ECO:0000259" key="4">
    <source>
        <dbReference type="Pfam" id="PF20006"/>
    </source>
</evidence>
<evidence type="ECO:0000313" key="5">
    <source>
        <dbReference type="EMBL" id="AZP16227.1"/>
    </source>
</evidence>
<feature type="region of interest" description="Disordered" evidence="1">
    <location>
        <begin position="86"/>
        <end position="115"/>
    </location>
</feature>
<evidence type="ECO:0000259" key="3">
    <source>
        <dbReference type="Pfam" id="PF19955"/>
    </source>
</evidence>
<feature type="domain" description="UBC core" evidence="2">
    <location>
        <begin position="357"/>
        <end position="428"/>
    </location>
</feature>
<proteinExistence type="predicted"/>